<keyword evidence="2" id="KW-1185">Reference proteome</keyword>
<protein>
    <submittedName>
        <fullName evidence="1">Uncharacterized protein</fullName>
    </submittedName>
</protein>
<gene>
    <name evidence="1" type="ORF">NC653_023896</name>
</gene>
<dbReference type="Proteomes" id="UP001164929">
    <property type="component" value="Chromosome 9"/>
</dbReference>
<name>A0AAD6MJ23_9ROSI</name>
<organism evidence="1 2">
    <name type="scientific">Populus alba x Populus x berolinensis</name>
    <dbReference type="NCBI Taxonomy" id="444605"/>
    <lineage>
        <taxon>Eukaryota</taxon>
        <taxon>Viridiplantae</taxon>
        <taxon>Streptophyta</taxon>
        <taxon>Embryophyta</taxon>
        <taxon>Tracheophyta</taxon>
        <taxon>Spermatophyta</taxon>
        <taxon>Magnoliopsida</taxon>
        <taxon>eudicotyledons</taxon>
        <taxon>Gunneridae</taxon>
        <taxon>Pentapetalae</taxon>
        <taxon>rosids</taxon>
        <taxon>fabids</taxon>
        <taxon>Malpighiales</taxon>
        <taxon>Salicaceae</taxon>
        <taxon>Saliceae</taxon>
        <taxon>Populus</taxon>
    </lineage>
</organism>
<reference evidence="1" key="1">
    <citation type="journal article" date="2023" name="Mol. Ecol. Resour.">
        <title>Chromosome-level genome assembly of a triploid poplar Populus alba 'Berolinensis'.</title>
        <authorList>
            <person name="Chen S."/>
            <person name="Yu Y."/>
            <person name="Wang X."/>
            <person name="Wang S."/>
            <person name="Zhang T."/>
            <person name="Zhou Y."/>
            <person name="He R."/>
            <person name="Meng N."/>
            <person name="Wang Y."/>
            <person name="Liu W."/>
            <person name="Liu Z."/>
            <person name="Liu J."/>
            <person name="Guo Q."/>
            <person name="Huang H."/>
            <person name="Sederoff R.R."/>
            <person name="Wang G."/>
            <person name="Qu G."/>
            <person name="Chen S."/>
        </authorList>
    </citation>
    <scope>NUCLEOTIDE SEQUENCE</scope>
    <source>
        <strain evidence="1">SC-2020</strain>
    </source>
</reference>
<accession>A0AAD6MJ23</accession>
<dbReference type="AlphaFoldDB" id="A0AAD6MJ23"/>
<dbReference type="EMBL" id="JAQIZT010000009">
    <property type="protein sequence ID" value="KAJ6986125.1"/>
    <property type="molecule type" value="Genomic_DNA"/>
</dbReference>
<proteinExistence type="predicted"/>
<comment type="caution">
    <text evidence="1">The sequence shown here is derived from an EMBL/GenBank/DDBJ whole genome shotgun (WGS) entry which is preliminary data.</text>
</comment>
<sequence>MALVPTVPPSESPLFAEVDVDSDSSAPTVRTTVVQATTVFYDTPATLEDQVLVLLLVVVQLKAERISGSIMLQPLVFLIRKTAPKTLSFCALCCC</sequence>
<evidence type="ECO:0000313" key="1">
    <source>
        <dbReference type="EMBL" id="KAJ6986125.1"/>
    </source>
</evidence>
<evidence type="ECO:0000313" key="2">
    <source>
        <dbReference type="Proteomes" id="UP001164929"/>
    </source>
</evidence>